<comment type="caution">
    <text evidence="2">The sequence shown here is derived from an EMBL/GenBank/DDBJ whole genome shotgun (WGS) entry which is preliminary data.</text>
</comment>
<evidence type="ECO:0000259" key="1">
    <source>
        <dbReference type="SMART" id="SM00382"/>
    </source>
</evidence>
<dbReference type="OrthoDB" id="212294at2"/>
<feature type="domain" description="AAA+ ATPase" evidence="1">
    <location>
        <begin position="40"/>
        <end position="183"/>
    </location>
</feature>
<dbReference type="PANTHER" id="PTHR35894:SF1">
    <property type="entry name" value="PHOSPHORIBULOKINASE _ URIDINE KINASE FAMILY"/>
    <property type="match status" value="1"/>
</dbReference>
<dbReference type="InterPro" id="IPR003593">
    <property type="entry name" value="AAA+_ATPase"/>
</dbReference>
<dbReference type="GO" id="GO:0016887">
    <property type="term" value="F:ATP hydrolysis activity"/>
    <property type="evidence" value="ECO:0007669"/>
    <property type="project" value="InterPro"/>
</dbReference>
<dbReference type="InterPro" id="IPR052026">
    <property type="entry name" value="ExeA_AAA_ATPase_DNA-bind"/>
</dbReference>
<reference evidence="2 3" key="1">
    <citation type="submission" date="2019-02" db="EMBL/GenBank/DDBJ databases">
        <title>Deep-cultivation of Planctomycetes and their phenomic and genomic characterization uncovers novel biology.</title>
        <authorList>
            <person name="Wiegand S."/>
            <person name="Jogler M."/>
            <person name="Boedeker C."/>
            <person name="Pinto D."/>
            <person name="Vollmers J."/>
            <person name="Rivas-Marin E."/>
            <person name="Kohn T."/>
            <person name="Peeters S.H."/>
            <person name="Heuer A."/>
            <person name="Rast P."/>
            <person name="Oberbeckmann S."/>
            <person name="Bunk B."/>
            <person name="Jeske O."/>
            <person name="Meyerdierks A."/>
            <person name="Storesund J.E."/>
            <person name="Kallscheuer N."/>
            <person name="Luecker S."/>
            <person name="Lage O.M."/>
            <person name="Pohl T."/>
            <person name="Merkel B.J."/>
            <person name="Hornburger P."/>
            <person name="Mueller R.-W."/>
            <person name="Bruemmer F."/>
            <person name="Labrenz M."/>
            <person name="Spormann A.M."/>
            <person name="Op Den Camp H."/>
            <person name="Overmann J."/>
            <person name="Amann R."/>
            <person name="Jetten M.S.M."/>
            <person name="Mascher T."/>
            <person name="Medema M.H."/>
            <person name="Devos D.P."/>
            <person name="Kaster A.-K."/>
            <person name="Ovreas L."/>
            <person name="Rohde M."/>
            <person name="Galperin M.Y."/>
            <person name="Jogler C."/>
        </authorList>
    </citation>
    <scope>NUCLEOTIDE SEQUENCE [LARGE SCALE GENOMIC DNA]</scope>
    <source>
        <strain evidence="2 3">Pla111</strain>
    </source>
</reference>
<evidence type="ECO:0000313" key="3">
    <source>
        <dbReference type="Proteomes" id="UP000318995"/>
    </source>
</evidence>
<sequence length="273" mass="29834">MYLQHWGLDRSPFAASPETPYPTEPLAEATARADYLITERRRMGVLLGGRGVGKSTCLTAIAQEQRTGERRAAVASIDAVALTARELLWRTAEGLGASPDGADQQMTLWRRIEDQLAENRWQDRATVLLIDDAQELGPDSQQQLVRLARLDSSPGAQWTIILATSPASLERLSDSLLHLIDLRIDLAPWGLDDTIGYVQTCLVEAGRLDPVFDDEALVRLHELTRGVPRHVLRLADFALLAAAGERAVRVGKSLVDQAFAETKWAPAGVALAG</sequence>
<dbReference type="AlphaFoldDB" id="A0A5C5W9C7"/>
<gene>
    <name evidence="2" type="ORF">Pla111_08360</name>
</gene>
<dbReference type="SMART" id="SM00382">
    <property type="entry name" value="AAA"/>
    <property type="match status" value="1"/>
</dbReference>
<evidence type="ECO:0000313" key="2">
    <source>
        <dbReference type="EMBL" id="TWT47224.1"/>
    </source>
</evidence>
<dbReference type="EMBL" id="SJPH01000002">
    <property type="protein sequence ID" value="TWT47224.1"/>
    <property type="molecule type" value="Genomic_DNA"/>
</dbReference>
<proteinExistence type="predicted"/>
<dbReference type="PANTHER" id="PTHR35894">
    <property type="entry name" value="GENERAL SECRETION PATHWAY PROTEIN A-RELATED"/>
    <property type="match status" value="1"/>
</dbReference>
<name>A0A5C5W9C7_9BACT</name>
<organism evidence="2 3">
    <name type="scientific">Botrimarina hoheduenensis</name>
    <dbReference type="NCBI Taxonomy" id="2528000"/>
    <lineage>
        <taxon>Bacteria</taxon>
        <taxon>Pseudomonadati</taxon>
        <taxon>Planctomycetota</taxon>
        <taxon>Planctomycetia</taxon>
        <taxon>Pirellulales</taxon>
        <taxon>Lacipirellulaceae</taxon>
        <taxon>Botrimarina</taxon>
    </lineage>
</organism>
<dbReference type="InterPro" id="IPR027417">
    <property type="entry name" value="P-loop_NTPase"/>
</dbReference>
<dbReference type="Pfam" id="PF13401">
    <property type="entry name" value="AAA_22"/>
    <property type="match status" value="1"/>
</dbReference>
<keyword evidence="3" id="KW-1185">Reference proteome</keyword>
<dbReference type="RefSeq" id="WP_146571678.1">
    <property type="nucleotide sequence ID" value="NZ_SJPH01000002.1"/>
</dbReference>
<dbReference type="InterPro" id="IPR049945">
    <property type="entry name" value="AAA_22"/>
</dbReference>
<accession>A0A5C5W9C7</accession>
<dbReference type="Gene3D" id="3.40.50.300">
    <property type="entry name" value="P-loop containing nucleotide triphosphate hydrolases"/>
    <property type="match status" value="1"/>
</dbReference>
<protein>
    <recommendedName>
        <fullName evidence="1">AAA+ ATPase domain-containing protein</fullName>
    </recommendedName>
</protein>
<dbReference type="SUPFAM" id="SSF52540">
    <property type="entry name" value="P-loop containing nucleoside triphosphate hydrolases"/>
    <property type="match status" value="1"/>
</dbReference>
<dbReference type="Proteomes" id="UP000318995">
    <property type="component" value="Unassembled WGS sequence"/>
</dbReference>